<dbReference type="Proteomes" id="UP001163321">
    <property type="component" value="Chromosome 6"/>
</dbReference>
<evidence type="ECO:0000313" key="1">
    <source>
        <dbReference type="EMBL" id="KAI9910811.1"/>
    </source>
</evidence>
<name>A0ACC0VXI3_9STRA</name>
<reference evidence="1 2" key="1">
    <citation type="journal article" date="2022" name="bioRxiv">
        <title>The genome of the oomycete Peronosclerospora sorghi, a cosmopolitan pathogen of maize and sorghum, is inflated with dispersed pseudogenes.</title>
        <authorList>
            <person name="Fletcher K."/>
            <person name="Martin F."/>
            <person name="Isakeit T."/>
            <person name="Cavanaugh K."/>
            <person name="Magill C."/>
            <person name="Michelmore R."/>
        </authorList>
    </citation>
    <scope>NUCLEOTIDE SEQUENCE [LARGE SCALE GENOMIC DNA]</scope>
    <source>
        <strain evidence="1">P6</strain>
    </source>
</reference>
<evidence type="ECO:0000313" key="2">
    <source>
        <dbReference type="Proteomes" id="UP001163321"/>
    </source>
</evidence>
<organism evidence="1 2">
    <name type="scientific">Peronosclerospora sorghi</name>
    <dbReference type="NCBI Taxonomy" id="230839"/>
    <lineage>
        <taxon>Eukaryota</taxon>
        <taxon>Sar</taxon>
        <taxon>Stramenopiles</taxon>
        <taxon>Oomycota</taxon>
        <taxon>Peronosporomycetes</taxon>
        <taxon>Peronosporales</taxon>
        <taxon>Peronosporaceae</taxon>
        <taxon>Peronosclerospora</taxon>
    </lineage>
</organism>
<protein>
    <submittedName>
        <fullName evidence="1">Uncharacterized protein</fullName>
    </submittedName>
</protein>
<gene>
    <name evidence="1" type="ORF">PsorP6_009963</name>
</gene>
<sequence>MEAKATQGAFKSPPQTQRCVPKQDRTRKVEGRDETNMTHPRIVALHHEVTWTLGRENSATDRII</sequence>
<dbReference type="EMBL" id="CM047585">
    <property type="protein sequence ID" value="KAI9910811.1"/>
    <property type="molecule type" value="Genomic_DNA"/>
</dbReference>
<accession>A0ACC0VXI3</accession>
<keyword evidence="2" id="KW-1185">Reference proteome</keyword>
<proteinExistence type="predicted"/>
<comment type="caution">
    <text evidence="1">The sequence shown here is derived from an EMBL/GenBank/DDBJ whole genome shotgun (WGS) entry which is preliminary data.</text>
</comment>